<dbReference type="Pfam" id="PF00990">
    <property type="entry name" value="GGDEF"/>
    <property type="match status" value="1"/>
</dbReference>
<dbReference type="InterPro" id="IPR029063">
    <property type="entry name" value="SAM-dependent_MTases_sf"/>
</dbReference>
<evidence type="ECO:0000259" key="4">
    <source>
        <dbReference type="PROSITE" id="PS50110"/>
    </source>
</evidence>
<sequence length="856" mass="92402">MGTVPGDGDGVLRVRGSRRHTVRPTRAARAGRRPAWVGPLTSSPPRSDATPATQARLQAIFERARASFADNLSTIEAAVSDLEAGALDESSRRAAERAAHRLAGAAGTVGFPEATTPARRLEDAFADDEVVPDKVDLLETYAAALRRILFGNDLPETETPAAQEAQEPRPTTWMLAVHAAGGLDAQIREAATSWGVGVTHDQWAADIAAAVVDLAEPEGEGLIRSYAARQPPVPIVALASTASPTDRHVASRAGASLVLSRTAPPVDVVAAVESLARHHRHDKFRILAVDDDPVMLAALPAVLAAEHIEVITLEDSRKFWAMLEHTAPDLVVLDLDMPHLDGIALCRMVRTDPRWSTLPVLFLSVRTDAAAVDSVFAAGADDYVSKPLVASEVRARIRNRLDRIAWFRKLADTDSLTGLVNRRRLEADFDRLCALARRHHQPLALALLDIDHFKRVNDAHGHDVGDLVLRHLSDRLTAEFRGQDVVARWGGEEIAILTFGMSGPDANRRLTGILESIRNTPLVPGERLRTSLSISCSAGVAELGLHGEDLRTLIRAADSALYRAKREGRARVLDAEGQTRASPITPSPEQPQLLPSVEPTVRTYYATLVERERLDATGHGRLERVRTQELLTRTLPAAPARILDVGGGTGVYAAWLAEAGYDVHLIDVIPEHVSAALNDGAAFTAALGDARHLDEPDDSAEAVMMLGPLYHLLDRNDRVQALREARRVLRPGGTLAAAVISRHAALLAYASRGELDPGRRDLALATLGHGQHDPQLGFTTAFFHTPDEALSEFRVAGFHDVHVRAIEGPMWTAVKTCTDPTHQDALVESALICARALENDPAMLAASAHLLVTAQA</sequence>
<dbReference type="SUPFAM" id="SSF53335">
    <property type="entry name" value="S-adenosyl-L-methionine-dependent methyltransferases"/>
    <property type="match status" value="1"/>
</dbReference>
<keyword evidence="8" id="KW-1185">Reference proteome</keyword>
<dbReference type="EMBL" id="QDGZ01000007">
    <property type="protein sequence ID" value="PVG81535.1"/>
    <property type="molecule type" value="Genomic_DNA"/>
</dbReference>
<dbReference type="PANTHER" id="PTHR45138:SF9">
    <property type="entry name" value="DIGUANYLATE CYCLASE DGCM-RELATED"/>
    <property type="match status" value="1"/>
</dbReference>
<dbReference type="InterPro" id="IPR011006">
    <property type="entry name" value="CheY-like_superfamily"/>
</dbReference>
<dbReference type="FunFam" id="3.30.70.270:FF:000001">
    <property type="entry name" value="Diguanylate cyclase domain protein"/>
    <property type="match status" value="1"/>
</dbReference>
<dbReference type="GO" id="GO:0043709">
    <property type="term" value="P:cell adhesion involved in single-species biofilm formation"/>
    <property type="evidence" value="ECO:0007669"/>
    <property type="project" value="TreeGrafter"/>
</dbReference>
<evidence type="ECO:0000313" key="7">
    <source>
        <dbReference type="EMBL" id="PVG81535.1"/>
    </source>
</evidence>
<dbReference type="Gene3D" id="3.40.50.2300">
    <property type="match status" value="1"/>
</dbReference>
<protein>
    <recommendedName>
        <fullName evidence="9">Response regulator receiver protein</fullName>
    </recommendedName>
</protein>
<dbReference type="PROSITE" id="PS50894">
    <property type="entry name" value="HPT"/>
    <property type="match status" value="1"/>
</dbReference>
<dbReference type="SUPFAM" id="SSF55073">
    <property type="entry name" value="Nucleotide cyclase"/>
    <property type="match status" value="1"/>
</dbReference>
<dbReference type="Gene3D" id="3.40.50.150">
    <property type="entry name" value="Vaccinia Virus protein VP39"/>
    <property type="match status" value="1"/>
</dbReference>
<dbReference type="CDD" id="cd02440">
    <property type="entry name" value="AdoMet_MTases"/>
    <property type="match status" value="1"/>
</dbReference>
<dbReference type="CDD" id="cd17574">
    <property type="entry name" value="REC_OmpR"/>
    <property type="match status" value="1"/>
</dbReference>
<feature type="domain" description="Response regulatory" evidence="4">
    <location>
        <begin position="285"/>
        <end position="401"/>
    </location>
</feature>
<feature type="modified residue" description="Phosphohistidine" evidence="1">
    <location>
        <position position="100"/>
    </location>
</feature>
<reference evidence="7 8" key="1">
    <citation type="submission" date="2018-04" db="EMBL/GenBank/DDBJ databases">
        <title>Genome of Nocardioides gansuensis WSJ-1.</title>
        <authorList>
            <person name="Wu S."/>
            <person name="Wang G."/>
        </authorList>
    </citation>
    <scope>NUCLEOTIDE SEQUENCE [LARGE SCALE GENOMIC DNA]</scope>
    <source>
        <strain evidence="7 8">WSJ-1</strain>
    </source>
</reference>
<dbReference type="Pfam" id="PF01627">
    <property type="entry name" value="Hpt"/>
    <property type="match status" value="1"/>
</dbReference>
<dbReference type="AlphaFoldDB" id="A0A2T8F758"/>
<name>A0A2T8F758_9ACTN</name>
<dbReference type="SUPFAM" id="SSF47226">
    <property type="entry name" value="Histidine-containing phosphotransfer domain, HPT domain"/>
    <property type="match status" value="1"/>
</dbReference>
<dbReference type="GO" id="GO:0005886">
    <property type="term" value="C:plasma membrane"/>
    <property type="evidence" value="ECO:0007669"/>
    <property type="project" value="TreeGrafter"/>
</dbReference>
<dbReference type="Pfam" id="PF00072">
    <property type="entry name" value="Response_reg"/>
    <property type="match status" value="1"/>
</dbReference>
<evidence type="ECO:0008006" key="9">
    <source>
        <dbReference type="Google" id="ProtNLM"/>
    </source>
</evidence>
<feature type="compositionally biased region" description="Polar residues" evidence="3">
    <location>
        <begin position="40"/>
        <end position="52"/>
    </location>
</feature>
<dbReference type="SUPFAM" id="SSF52172">
    <property type="entry name" value="CheY-like"/>
    <property type="match status" value="1"/>
</dbReference>
<accession>A0A2T8F758</accession>
<dbReference type="PROSITE" id="PS50887">
    <property type="entry name" value="GGDEF"/>
    <property type="match status" value="1"/>
</dbReference>
<evidence type="ECO:0000256" key="1">
    <source>
        <dbReference type="PROSITE-ProRule" id="PRU00110"/>
    </source>
</evidence>
<dbReference type="OrthoDB" id="23692at2"/>
<dbReference type="PANTHER" id="PTHR45138">
    <property type="entry name" value="REGULATORY COMPONENTS OF SENSORY TRANSDUCTION SYSTEM"/>
    <property type="match status" value="1"/>
</dbReference>
<organism evidence="7 8">
    <name type="scientific">Nocardioides gansuensis</name>
    <dbReference type="NCBI Taxonomy" id="2138300"/>
    <lineage>
        <taxon>Bacteria</taxon>
        <taxon>Bacillati</taxon>
        <taxon>Actinomycetota</taxon>
        <taxon>Actinomycetes</taxon>
        <taxon>Propionibacteriales</taxon>
        <taxon>Nocardioidaceae</taxon>
        <taxon>Nocardioides</taxon>
    </lineage>
</organism>
<dbReference type="SMART" id="SM00073">
    <property type="entry name" value="HPT"/>
    <property type="match status" value="1"/>
</dbReference>
<dbReference type="CDD" id="cd01949">
    <property type="entry name" value="GGDEF"/>
    <property type="match status" value="1"/>
</dbReference>
<dbReference type="Proteomes" id="UP000246018">
    <property type="component" value="Unassembled WGS sequence"/>
</dbReference>
<dbReference type="NCBIfam" id="TIGR00254">
    <property type="entry name" value="GGDEF"/>
    <property type="match status" value="1"/>
</dbReference>
<comment type="caution">
    <text evidence="7">The sequence shown here is derived from an EMBL/GenBank/DDBJ whole genome shotgun (WGS) entry which is preliminary data.</text>
</comment>
<dbReference type="Gene3D" id="3.30.70.270">
    <property type="match status" value="1"/>
</dbReference>
<gene>
    <name evidence="7" type="ORF">DDE18_16110</name>
</gene>
<evidence type="ECO:0000259" key="5">
    <source>
        <dbReference type="PROSITE" id="PS50887"/>
    </source>
</evidence>
<evidence type="ECO:0000256" key="2">
    <source>
        <dbReference type="PROSITE-ProRule" id="PRU00169"/>
    </source>
</evidence>
<feature type="compositionally biased region" description="Low complexity" evidence="3">
    <location>
        <begin position="24"/>
        <end position="38"/>
    </location>
</feature>
<evidence type="ECO:0000259" key="6">
    <source>
        <dbReference type="PROSITE" id="PS50894"/>
    </source>
</evidence>
<dbReference type="InterPro" id="IPR050469">
    <property type="entry name" value="Diguanylate_Cyclase"/>
</dbReference>
<dbReference type="InterPro" id="IPR041698">
    <property type="entry name" value="Methyltransf_25"/>
</dbReference>
<dbReference type="PROSITE" id="PS50110">
    <property type="entry name" value="RESPONSE_REGULATORY"/>
    <property type="match status" value="1"/>
</dbReference>
<keyword evidence="2" id="KW-0597">Phosphoprotein</keyword>
<dbReference type="InterPro" id="IPR043128">
    <property type="entry name" value="Rev_trsase/Diguanyl_cyclase"/>
</dbReference>
<evidence type="ECO:0000256" key="3">
    <source>
        <dbReference type="SAM" id="MobiDB-lite"/>
    </source>
</evidence>
<evidence type="ECO:0000313" key="8">
    <source>
        <dbReference type="Proteomes" id="UP000246018"/>
    </source>
</evidence>
<dbReference type="GO" id="GO:0000160">
    <property type="term" value="P:phosphorelay signal transduction system"/>
    <property type="evidence" value="ECO:0007669"/>
    <property type="project" value="InterPro"/>
</dbReference>
<dbReference type="SMART" id="SM00267">
    <property type="entry name" value="GGDEF"/>
    <property type="match status" value="1"/>
</dbReference>
<dbReference type="GO" id="GO:0052621">
    <property type="term" value="F:diguanylate cyclase activity"/>
    <property type="evidence" value="ECO:0007669"/>
    <property type="project" value="TreeGrafter"/>
</dbReference>
<feature type="modified residue" description="4-aspartylphosphate" evidence="2">
    <location>
        <position position="334"/>
    </location>
</feature>
<dbReference type="Pfam" id="PF13649">
    <property type="entry name" value="Methyltransf_25"/>
    <property type="match status" value="1"/>
</dbReference>
<dbReference type="InterPro" id="IPR029787">
    <property type="entry name" value="Nucleotide_cyclase"/>
</dbReference>
<feature type="region of interest" description="Disordered" evidence="3">
    <location>
        <begin position="1"/>
        <end position="52"/>
    </location>
</feature>
<dbReference type="InterPro" id="IPR000160">
    <property type="entry name" value="GGDEF_dom"/>
</dbReference>
<dbReference type="Gene3D" id="1.20.120.160">
    <property type="entry name" value="HPT domain"/>
    <property type="match status" value="1"/>
</dbReference>
<feature type="region of interest" description="Disordered" evidence="3">
    <location>
        <begin position="575"/>
        <end position="594"/>
    </location>
</feature>
<dbReference type="InterPro" id="IPR008207">
    <property type="entry name" value="Sig_transdc_His_kin_Hpt_dom"/>
</dbReference>
<feature type="domain" description="GGDEF" evidence="5">
    <location>
        <begin position="441"/>
        <end position="577"/>
    </location>
</feature>
<dbReference type="SMART" id="SM00448">
    <property type="entry name" value="REC"/>
    <property type="match status" value="1"/>
</dbReference>
<feature type="domain" description="HPt" evidence="6">
    <location>
        <begin position="60"/>
        <end position="152"/>
    </location>
</feature>
<dbReference type="InterPro" id="IPR001789">
    <property type="entry name" value="Sig_transdc_resp-reg_receiver"/>
</dbReference>
<proteinExistence type="predicted"/>
<dbReference type="GO" id="GO:1902201">
    <property type="term" value="P:negative regulation of bacterial-type flagellum-dependent cell motility"/>
    <property type="evidence" value="ECO:0007669"/>
    <property type="project" value="TreeGrafter"/>
</dbReference>
<dbReference type="InterPro" id="IPR036641">
    <property type="entry name" value="HPT_dom_sf"/>
</dbReference>